<evidence type="ECO:0008006" key="6">
    <source>
        <dbReference type="Google" id="ProtNLM"/>
    </source>
</evidence>
<dbReference type="InterPro" id="IPR044005">
    <property type="entry name" value="DZR_2"/>
</dbReference>
<dbReference type="Pfam" id="PF00156">
    <property type="entry name" value="Pribosyltran"/>
    <property type="match status" value="1"/>
</dbReference>
<dbReference type="Pfam" id="PF18912">
    <property type="entry name" value="DZR_2"/>
    <property type="match status" value="1"/>
</dbReference>
<accession>A0A062XXS8</accession>
<evidence type="ECO:0000256" key="1">
    <source>
        <dbReference type="ARBA" id="ARBA00008007"/>
    </source>
</evidence>
<feature type="domain" description="Double zinc ribbon" evidence="3">
    <location>
        <begin position="8"/>
        <end position="63"/>
    </location>
</feature>
<name>A0A062XXS8_9BACT</name>
<reference evidence="4 5" key="1">
    <citation type="submission" date="2014-04" db="EMBL/GenBank/DDBJ databases">
        <title>The Genome Sequence of Thermoanaerobaculum aquaticum MP-01, The First Cultivated Group 23 Acidobacterium.</title>
        <authorList>
            <person name="Stamps B.W."/>
            <person name="Losey N.A."/>
            <person name="Lawson P.A."/>
            <person name="Stevenson B.S."/>
        </authorList>
    </citation>
    <scope>NUCLEOTIDE SEQUENCE [LARGE SCALE GENOMIC DNA]</scope>
    <source>
        <strain evidence="4 5">MP-01</strain>
    </source>
</reference>
<dbReference type="PANTHER" id="PTHR47505">
    <property type="entry name" value="DNA UTILIZATION PROTEIN YHGH"/>
    <property type="match status" value="1"/>
</dbReference>
<proteinExistence type="inferred from homology"/>
<dbReference type="PANTHER" id="PTHR47505:SF1">
    <property type="entry name" value="DNA UTILIZATION PROTEIN YHGH"/>
    <property type="match status" value="1"/>
</dbReference>
<dbReference type="InterPro" id="IPR051910">
    <property type="entry name" value="ComF/GntX_DNA_util-trans"/>
</dbReference>
<dbReference type="Proteomes" id="UP000027284">
    <property type="component" value="Unassembled WGS sequence"/>
</dbReference>
<sequence length="230" mass="25406">MGYVVASLLQALLPARCLLCRDSLPVASRGGVCSPCWQALPRLPEPACERCGEPSEVSPCLSCQTSPPPWRRFAAVFAYEKGARELVLLLKNGRDELASPCAVELWQKARSFSWPEKPTVTFVPMRPWRRLRRGYNQAELLASELARLASWPKQKLLRRVAAGTQKGQSRKSRHQQVAHAFKPTGPAPERVVLVDDVVTTGATAAACTRALRRAGAKEVWVLALAKTLKR</sequence>
<comment type="similarity">
    <text evidence="1">Belongs to the ComF/GntX family.</text>
</comment>
<gene>
    <name evidence="4" type="ORF">EG19_06080</name>
</gene>
<dbReference type="EMBL" id="JMFG01000023">
    <property type="protein sequence ID" value="KDA53315.1"/>
    <property type="molecule type" value="Genomic_DNA"/>
</dbReference>
<dbReference type="AlphaFoldDB" id="A0A062XXS8"/>
<dbReference type="InterPro" id="IPR000836">
    <property type="entry name" value="PRTase_dom"/>
</dbReference>
<evidence type="ECO:0000313" key="5">
    <source>
        <dbReference type="Proteomes" id="UP000027284"/>
    </source>
</evidence>
<dbReference type="Gene3D" id="3.40.50.2020">
    <property type="match status" value="1"/>
</dbReference>
<evidence type="ECO:0000259" key="2">
    <source>
        <dbReference type="Pfam" id="PF00156"/>
    </source>
</evidence>
<keyword evidence="5" id="KW-1185">Reference proteome</keyword>
<dbReference type="InterPro" id="IPR029057">
    <property type="entry name" value="PRTase-like"/>
</dbReference>
<protein>
    <recommendedName>
        <fullName evidence="6">ComF family protein</fullName>
    </recommendedName>
</protein>
<evidence type="ECO:0000313" key="4">
    <source>
        <dbReference type="EMBL" id="KDA53315.1"/>
    </source>
</evidence>
<feature type="domain" description="Phosphoribosyltransferase" evidence="2">
    <location>
        <begin position="139"/>
        <end position="225"/>
    </location>
</feature>
<organism evidence="4 5">
    <name type="scientific">Thermoanaerobaculum aquaticum</name>
    <dbReference type="NCBI Taxonomy" id="1312852"/>
    <lineage>
        <taxon>Bacteria</taxon>
        <taxon>Pseudomonadati</taxon>
        <taxon>Acidobacteriota</taxon>
        <taxon>Thermoanaerobaculia</taxon>
        <taxon>Thermoanaerobaculales</taxon>
        <taxon>Thermoanaerobaculaceae</taxon>
        <taxon>Thermoanaerobaculum</taxon>
    </lineage>
</organism>
<dbReference type="SUPFAM" id="SSF53271">
    <property type="entry name" value="PRTase-like"/>
    <property type="match status" value="1"/>
</dbReference>
<dbReference type="RefSeq" id="WP_053335150.1">
    <property type="nucleotide sequence ID" value="NZ_JMFG01000023.1"/>
</dbReference>
<dbReference type="STRING" id="1312852.EG19_06080"/>
<evidence type="ECO:0000259" key="3">
    <source>
        <dbReference type="Pfam" id="PF18912"/>
    </source>
</evidence>
<dbReference type="OrthoDB" id="9779910at2"/>
<comment type="caution">
    <text evidence="4">The sequence shown here is derived from an EMBL/GenBank/DDBJ whole genome shotgun (WGS) entry which is preliminary data.</text>
</comment>